<proteinExistence type="predicted"/>
<evidence type="ECO:0000313" key="3">
    <source>
        <dbReference type="EMBL" id="SHJ94368.1"/>
    </source>
</evidence>
<protein>
    <recommendedName>
        <fullName evidence="2">Type VI secretion system spike protein VgrG3-like C-terminal domain-containing protein</fullName>
    </recommendedName>
</protein>
<organism evidence="3 4">
    <name type="scientific">Clostridium cavendishii DSM 21758</name>
    <dbReference type="NCBI Taxonomy" id="1121302"/>
    <lineage>
        <taxon>Bacteria</taxon>
        <taxon>Bacillati</taxon>
        <taxon>Bacillota</taxon>
        <taxon>Clostridia</taxon>
        <taxon>Eubacteriales</taxon>
        <taxon>Clostridiaceae</taxon>
        <taxon>Clostridium</taxon>
    </lineage>
</organism>
<dbReference type="Pfam" id="PF21277">
    <property type="entry name" value="T6SS_VgrG3-like_C"/>
    <property type="match status" value="1"/>
</dbReference>
<sequence>MELNRTSTNNTLSTQYKTQTNSKTGTAVTETSKENAAVEKAMQEMLFSTMLTKMMGSKGDSMMSEILLTALSNNGSSSLSNSLSAMSDFSSNIRQSSMSLSGGYDGTSNGFNGLGLRASKYESNLDPGAISNTPGDYGGKSYGAWQFSANTGSLSSFINSLKDKDSNLYNKFMNAKIIDGNTYGANFDNVWTQEARGNRNEFLGLQQQYIKENFYDKAAATLKSKYGFDISEKSNALKESLWSTAVQHGPGGAASIFSKLNLNGSDANIINDLYTERQKVNIYFRSSSSQIRQSVYNRFTRERQDMLSMLNGQSV</sequence>
<feature type="region of interest" description="Disordered" evidence="1">
    <location>
        <begin position="1"/>
        <end position="32"/>
    </location>
</feature>
<evidence type="ECO:0000256" key="1">
    <source>
        <dbReference type="SAM" id="MobiDB-lite"/>
    </source>
</evidence>
<dbReference type="RefSeq" id="WP_072989137.1">
    <property type="nucleotide sequence ID" value="NZ_FQZB01000012.1"/>
</dbReference>
<reference evidence="3 4" key="1">
    <citation type="submission" date="2016-11" db="EMBL/GenBank/DDBJ databases">
        <authorList>
            <person name="Jaros S."/>
            <person name="Januszkiewicz K."/>
            <person name="Wedrychowicz H."/>
        </authorList>
    </citation>
    <scope>NUCLEOTIDE SEQUENCE [LARGE SCALE GENOMIC DNA]</scope>
    <source>
        <strain evidence="3 4">DSM 21758</strain>
    </source>
</reference>
<dbReference type="OrthoDB" id="9800780at2"/>
<feature type="compositionally biased region" description="Low complexity" evidence="1">
    <location>
        <begin position="1"/>
        <end position="14"/>
    </location>
</feature>
<accession>A0A1M6NF25</accession>
<dbReference type="EMBL" id="FQZB01000012">
    <property type="protein sequence ID" value="SHJ94368.1"/>
    <property type="molecule type" value="Genomic_DNA"/>
</dbReference>
<keyword evidence="4" id="KW-1185">Reference proteome</keyword>
<name>A0A1M6NF25_9CLOT</name>
<dbReference type="STRING" id="1121302.SAMN02745163_02890"/>
<evidence type="ECO:0000259" key="2">
    <source>
        <dbReference type="Pfam" id="PF21277"/>
    </source>
</evidence>
<feature type="domain" description="Type VI secretion system spike protein VgrG3-like C-terminal" evidence="2">
    <location>
        <begin position="114"/>
        <end position="303"/>
    </location>
</feature>
<dbReference type="InterPro" id="IPR049073">
    <property type="entry name" value="T6SS_VgrG3-like_C"/>
</dbReference>
<feature type="compositionally biased region" description="Polar residues" evidence="1">
    <location>
        <begin position="15"/>
        <end position="30"/>
    </location>
</feature>
<gene>
    <name evidence="3" type="ORF">SAMN02745163_02890</name>
</gene>
<dbReference type="Proteomes" id="UP000184310">
    <property type="component" value="Unassembled WGS sequence"/>
</dbReference>
<dbReference type="AlphaFoldDB" id="A0A1M6NF25"/>
<evidence type="ECO:0000313" key="4">
    <source>
        <dbReference type="Proteomes" id="UP000184310"/>
    </source>
</evidence>